<dbReference type="Pfam" id="PF00563">
    <property type="entry name" value="EAL"/>
    <property type="match status" value="1"/>
</dbReference>
<evidence type="ECO:0000259" key="3">
    <source>
        <dbReference type="PROSITE" id="PS50887"/>
    </source>
</evidence>
<accession>A0A6N8CPX8</accession>
<dbReference type="PROSITE" id="PS50113">
    <property type="entry name" value="PAC"/>
    <property type="match status" value="1"/>
</dbReference>
<comment type="caution">
    <text evidence="4">The sequence shown here is derived from an EMBL/GenBank/DDBJ whole genome shotgun (WGS) entry which is preliminary data.</text>
</comment>
<name>A0A6N8CPX8_9BACI</name>
<evidence type="ECO:0000313" key="4">
    <source>
        <dbReference type="EMBL" id="MTT32081.1"/>
    </source>
</evidence>
<organism evidence="4 5">
    <name type="scientific">Terrilactibacillus tamarindi</name>
    <dbReference type="NCBI Taxonomy" id="2599694"/>
    <lineage>
        <taxon>Bacteria</taxon>
        <taxon>Bacillati</taxon>
        <taxon>Bacillota</taxon>
        <taxon>Bacilli</taxon>
        <taxon>Bacillales</taxon>
        <taxon>Bacillaceae</taxon>
        <taxon>Terrilactibacillus</taxon>
    </lineage>
</organism>
<dbReference type="InterPro" id="IPR029787">
    <property type="entry name" value="Nucleotide_cyclase"/>
</dbReference>
<dbReference type="InterPro" id="IPR035919">
    <property type="entry name" value="EAL_sf"/>
</dbReference>
<dbReference type="NCBIfam" id="TIGR00229">
    <property type="entry name" value="sensory_box"/>
    <property type="match status" value="1"/>
</dbReference>
<feature type="domain" description="EAL" evidence="2">
    <location>
        <begin position="315"/>
        <end position="566"/>
    </location>
</feature>
<dbReference type="AlphaFoldDB" id="A0A6N8CPX8"/>
<reference evidence="4 5" key="1">
    <citation type="submission" date="2019-11" db="EMBL/GenBank/DDBJ databases">
        <title>Terrilactibacillus tamarindus sp. nov. BCM23-1 isolated from bark of Tamarindus indica.</title>
        <authorList>
            <person name="Kingkaew E."/>
            <person name="Tanasupawat S."/>
        </authorList>
    </citation>
    <scope>NUCLEOTIDE SEQUENCE [LARGE SCALE GENOMIC DNA]</scope>
    <source>
        <strain evidence="4 5">BCM23-1</strain>
    </source>
</reference>
<dbReference type="PANTHER" id="PTHR44757:SF2">
    <property type="entry name" value="BIOFILM ARCHITECTURE MAINTENANCE PROTEIN MBAA"/>
    <property type="match status" value="1"/>
</dbReference>
<dbReference type="Proteomes" id="UP000440978">
    <property type="component" value="Unassembled WGS sequence"/>
</dbReference>
<dbReference type="SMART" id="SM00052">
    <property type="entry name" value="EAL"/>
    <property type="match status" value="1"/>
</dbReference>
<keyword evidence="5" id="KW-1185">Reference proteome</keyword>
<dbReference type="CDD" id="cd00130">
    <property type="entry name" value="PAS"/>
    <property type="match status" value="1"/>
</dbReference>
<dbReference type="SUPFAM" id="SSF141868">
    <property type="entry name" value="EAL domain-like"/>
    <property type="match status" value="1"/>
</dbReference>
<gene>
    <name evidence="4" type="ORF">GMB86_08685</name>
</gene>
<dbReference type="Pfam" id="PF00990">
    <property type="entry name" value="GGDEF"/>
    <property type="match status" value="1"/>
</dbReference>
<sequence>MNYIKQLGEAQKKLRDLEIALNESSIVAITDNKGVIRFANKKFCEISKYSKEELEGSKHSIINSGYHDKSFFKDMWRTIGTGHVWKGEIKNKAKDGSYYWVDTTIVPFLKDNGKPYQYIAIRHDITSLKVYEKNIEVMAFYDPLTTLPNRNMLKKWVGNLKNVKTKNMAVLFLDIDRFKSINDKYGHNIGDSLLEKFANRIKKCLREDDLIVRQGGDEFIIILDNVMVKENVIVVIEKLIDNISAPFLVFEKKQIGVSVSIGISLGRIDSEQTNIDGLVDTLIKQADIAMYHAKKQIGNSYCFNTPNQNNELERYYKIENELRNALRNNQFHIVYQPIINLTHNTISAAEALLRWESPILGHVPPSEFIPLLEEFDLITEIGNWVLQKVCCQMKSWLIQGIKLKRICVNVSPIQFKDTSFVKNLEKILDEARLDPAYLEIEITEGTILDMKESEKILRDLKSHKIGISIDDFGTGYSSLSYLKQLPIDTLKIDKSFIKELDLDGKVIVNTIISMGEHLNHRVIAEGIETKEQLDYLKQQNCHEGQGFYWSKPINADRFQKYIEDFKTMKLKI</sequence>
<dbReference type="PROSITE" id="PS50883">
    <property type="entry name" value="EAL"/>
    <property type="match status" value="1"/>
</dbReference>
<dbReference type="SUPFAM" id="SSF55073">
    <property type="entry name" value="Nucleotide cyclase"/>
    <property type="match status" value="1"/>
</dbReference>
<dbReference type="CDD" id="cd01949">
    <property type="entry name" value="GGDEF"/>
    <property type="match status" value="1"/>
</dbReference>
<evidence type="ECO:0000259" key="2">
    <source>
        <dbReference type="PROSITE" id="PS50883"/>
    </source>
</evidence>
<dbReference type="Gene3D" id="3.30.450.20">
    <property type="entry name" value="PAS domain"/>
    <property type="match status" value="1"/>
</dbReference>
<dbReference type="CDD" id="cd01948">
    <property type="entry name" value="EAL"/>
    <property type="match status" value="1"/>
</dbReference>
<dbReference type="InterPro" id="IPR000700">
    <property type="entry name" value="PAS-assoc_C"/>
</dbReference>
<dbReference type="NCBIfam" id="TIGR00254">
    <property type="entry name" value="GGDEF"/>
    <property type="match status" value="1"/>
</dbReference>
<dbReference type="InterPro" id="IPR043128">
    <property type="entry name" value="Rev_trsase/Diguanyl_cyclase"/>
</dbReference>
<dbReference type="Gene3D" id="3.30.70.270">
    <property type="match status" value="1"/>
</dbReference>
<dbReference type="InterPro" id="IPR001633">
    <property type="entry name" value="EAL_dom"/>
</dbReference>
<dbReference type="EMBL" id="WNHB01000012">
    <property type="protein sequence ID" value="MTT32081.1"/>
    <property type="molecule type" value="Genomic_DNA"/>
</dbReference>
<dbReference type="SUPFAM" id="SSF55785">
    <property type="entry name" value="PYP-like sensor domain (PAS domain)"/>
    <property type="match status" value="1"/>
</dbReference>
<dbReference type="Pfam" id="PF13426">
    <property type="entry name" value="PAS_9"/>
    <property type="match status" value="1"/>
</dbReference>
<evidence type="ECO:0000259" key="1">
    <source>
        <dbReference type="PROSITE" id="PS50113"/>
    </source>
</evidence>
<dbReference type="SMART" id="SM00267">
    <property type="entry name" value="GGDEF"/>
    <property type="match status" value="1"/>
</dbReference>
<dbReference type="PROSITE" id="PS50887">
    <property type="entry name" value="GGDEF"/>
    <property type="match status" value="1"/>
</dbReference>
<dbReference type="InterPro" id="IPR000160">
    <property type="entry name" value="GGDEF_dom"/>
</dbReference>
<dbReference type="Gene3D" id="3.20.20.450">
    <property type="entry name" value="EAL domain"/>
    <property type="match status" value="1"/>
</dbReference>
<dbReference type="SMART" id="SM00086">
    <property type="entry name" value="PAC"/>
    <property type="match status" value="1"/>
</dbReference>
<dbReference type="RefSeq" id="WP_141190985.1">
    <property type="nucleotide sequence ID" value="NZ_WNHB01000012.1"/>
</dbReference>
<dbReference type="InterPro" id="IPR052155">
    <property type="entry name" value="Biofilm_reg_signaling"/>
</dbReference>
<dbReference type="InterPro" id="IPR001610">
    <property type="entry name" value="PAC"/>
</dbReference>
<dbReference type="InterPro" id="IPR000014">
    <property type="entry name" value="PAS"/>
</dbReference>
<protein>
    <submittedName>
        <fullName evidence="4">EAL domain-containing protein</fullName>
    </submittedName>
</protein>
<proteinExistence type="predicted"/>
<feature type="domain" description="GGDEF" evidence="3">
    <location>
        <begin position="166"/>
        <end position="306"/>
    </location>
</feature>
<dbReference type="PANTHER" id="PTHR44757">
    <property type="entry name" value="DIGUANYLATE CYCLASE DGCP"/>
    <property type="match status" value="1"/>
</dbReference>
<dbReference type="InterPro" id="IPR035965">
    <property type="entry name" value="PAS-like_dom_sf"/>
</dbReference>
<feature type="domain" description="PAC" evidence="1">
    <location>
        <begin position="85"/>
        <end position="137"/>
    </location>
</feature>
<evidence type="ECO:0000313" key="5">
    <source>
        <dbReference type="Proteomes" id="UP000440978"/>
    </source>
</evidence>